<organism evidence="1 2">
    <name type="scientific">Methylopila musalis</name>
    <dbReference type="NCBI Taxonomy" id="1134781"/>
    <lineage>
        <taxon>Bacteria</taxon>
        <taxon>Pseudomonadati</taxon>
        <taxon>Pseudomonadota</taxon>
        <taxon>Alphaproteobacteria</taxon>
        <taxon>Hyphomicrobiales</taxon>
        <taxon>Methylopilaceae</taxon>
        <taxon>Methylopila</taxon>
    </lineage>
</organism>
<gene>
    <name evidence="1" type="ORF">ACFQ4O_15135</name>
</gene>
<reference evidence="2" key="1">
    <citation type="journal article" date="2019" name="Int. J. Syst. Evol. Microbiol.">
        <title>The Global Catalogue of Microorganisms (GCM) 10K type strain sequencing project: providing services to taxonomists for standard genome sequencing and annotation.</title>
        <authorList>
            <consortium name="The Broad Institute Genomics Platform"/>
            <consortium name="The Broad Institute Genome Sequencing Center for Infectious Disease"/>
            <person name="Wu L."/>
            <person name="Ma J."/>
        </authorList>
    </citation>
    <scope>NUCLEOTIDE SEQUENCE [LARGE SCALE GENOMIC DNA]</scope>
    <source>
        <strain evidence="2">CCUG 61696</strain>
    </source>
</reference>
<protein>
    <submittedName>
        <fullName evidence="1">Uncharacterized protein</fullName>
    </submittedName>
</protein>
<dbReference type="RefSeq" id="WP_378776789.1">
    <property type="nucleotide sequence ID" value="NZ_JBHTMX010000207.1"/>
</dbReference>
<evidence type="ECO:0000313" key="1">
    <source>
        <dbReference type="EMBL" id="MFD1333331.1"/>
    </source>
</evidence>
<sequence length="96" mass="10785">APPAARARPYEPTAAEIRALKPTAAERARHTPSQAQIAAMGERFRPEYNRRLSQQGKAAADAWIRQKGHEIGLRQAQEAKRRILIERHRAGQAAQR</sequence>
<evidence type="ECO:0000313" key="2">
    <source>
        <dbReference type="Proteomes" id="UP001597171"/>
    </source>
</evidence>
<proteinExistence type="predicted"/>
<feature type="non-terminal residue" evidence="1">
    <location>
        <position position="1"/>
    </location>
</feature>
<keyword evidence="2" id="KW-1185">Reference proteome</keyword>
<name>A0ABW3ZAT2_9HYPH</name>
<dbReference type="Proteomes" id="UP001597171">
    <property type="component" value="Unassembled WGS sequence"/>
</dbReference>
<comment type="caution">
    <text evidence="1">The sequence shown here is derived from an EMBL/GenBank/DDBJ whole genome shotgun (WGS) entry which is preliminary data.</text>
</comment>
<accession>A0ABW3ZAT2</accession>
<dbReference type="EMBL" id="JBHTMX010000207">
    <property type="protein sequence ID" value="MFD1333331.1"/>
    <property type="molecule type" value="Genomic_DNA"/>
</dbReference>